<dbReference type="InterPro" id="IPR036779">
    <property type="entry name" value="LysM_dom_sf"/>
</dbReference>
<organism evidence="3 4">
    <name type="scientific">Shewanella litorisediminis</name>
    <dbReference type="NCBI Taxonomy" id="1173586"/>
    <lineage>
        <taxon>Bacteria</taxon>
        <taxon>Pseudomonadati</taxon>
        <taxon>Pseudomonadota</taxon>
        <taxon>Gammaproteobacteria</taxon>
        <taxon>Alteromonadales</taxon>
        <taxon>Shewanellaceae</taxon>
        <taxon>Shewanella</taxon>
    </lineage>
</organism>
<proteinExistence type="predicted"/>
<feature type="region of interest" description="Disordered" evidence="1">
    <location>
        <begin position="60"/>
        <end position="79"/>
    </location>
</feature>
<dbReference type="RefSeq" id="WP_203326503.1">
    <property type="nucleotide sequence ID" value="NZ_CP069213.1"/>
</dbReference>
<dbReference type="PROSITE" id="PS51257">
    <property type="entry name" value="PROKAR_LIPOPROTEIN"/>
    <property type="match status" value="1"/>
</dbReference>
<evidence type="ECO:0000256" key="1">
    <source>
        <dbReference type="SAM" id="MobiDB-lite"/>
    </source>
</evidence>
<evidence type="ECO:0000313" key="3">
    <source>
        <dbReference type="EMBL" id="QRH02923.1"/>
    </source>
</evidence>
<reference evidence="3 4" key="1">
    <citation type="journal article" date="2012" name="Antonie Van Leeuwenhoek">
        <title>Shewanella litorisediminis sp. nov., a gammaproteobacterium isolated from a tidal flat sediment.</title>
        <authorList>
            <person name="Lee M.H."/>
            <person name="Yoon J.H."/>
        </authorList>
    </citation>
    <scope>NUCLEOTIDE SEQUENCE [LARGE SCALE GENOMIC DNA]</scope>
    <source>
        <strain evidence="3 4">SMK1-12</strain>
    </source>
</reference>
<dbReference type="CDD" id="cd00118">
    <property type="entry name" value="LysM"/>
    <property type="match status" value="1"/>
</dbReference>
<dbReference type="Proteomes" id="UP000596252">
    <property type="component" value="Chromosome"/>
</dbReference>
<protein>
    <submittedName>
        <fullName evidence="3">Transglycosylase SLT domain-containing protein</fullName>
    </submittedName>
</protein>
<keyword evidence="4" id="KW-1185">Reference proteome</keyword>
<dbReference type="InterPro" id="IPR018392">
    <property type="entry name" value="LysM"/>
</dbReference>
<dbReference type="EMBL" id="CP069213">
    <property type="protein sequence ID" value="QRH02923.1"/>
    <property type="molecule type" value="Genomic_DNA"/>
</dbReference>
<feature type="domain" description="LysM" evidence="2">
    <location>
        <begin position="351"/>
        <end position="395"/>
    </location>
</feature>
<evidence type="ECO:0000313" key="4">
    <source>
        <dbReference type="Proteomes" id="UP000596252"/>
    </source>
</evidence>
<gene>
    <name evidence="3" type="ORF">JQC75_05815</name>
</gene>
<name>A0ABX7G6N3_9GAMM</name>
<dbReference type="Pfam" id="PF01476">
    <property type="entry name" value="LysM"/>
    <property type="match status" value="1"/>
</dbReference>
<dbReference type="Gene3D" id="1.10.530.10">
    <property type="match status" value="1"/>
</dbReference>
<dbReference type="Gene3D" id="3.10.350.10">
    <property type="entry name" value="LysM domain"/>
    <property type="match status" value="1"/>
</dbReference>
<dbReference type="SUPFAM" id="SSF53955">
    <property type="entry name" value="Lysozyme-like"/>
    <property type="match status" value="1"/>
</dbReference>
<dbReference type="SMART" id="SM00257">
    <property type="entry name" value="LysM"/>
    <property type="match status" value="1"/>
</dbReference>
<dbReference type="InterPro" id="IPR023346">
    <property type="entry name" value="Lysozyme-like_dom_sf"/>
</dbReference>
<dbReference type="CDD" id="cd16894">
    <property type="entry name" value="MltD-like"/>
    <property type="match status" value="1"/>
</dbReference>
<evidence type="ECO:0000259" key="2">
    <source>
        <dbReference type="PROSITE" id="PS51782"/>
    </source>
</evidence>
<accession>A0ABX7G6N3</accession>
<dbReference type="SUPFAM" id="SSF54106">
    <property type="entry name" value="LysM domain"/>
    <property type="match status" value="1"/>
</dbReference>
<dbReference type="InterPro" id="IPR008258">
    <property type="entry name" value="Transglycosylase_SLT_dom_1"/>
</dbReference>
<dbReference type="PROSITE" id="PS51782">
    <property type="entry name" value="LYSM"/>
    <property type="match status" value="1"/>
</dbReference>
<dbReference type="PANTHER" id="PTHR33734">
    <property type="entry name" value="LYSM DOMAIN-CONTAINING GPI-ANCHORED PROTEIN 2"/>
    <property type="match status" value="1"/>
</dbReference>
<sequence>MGKTIIFNALPASRPVRKKGWFVLLLTLSILAGCQVNTQTSDAPWDAEAKPEPEVISPIVKEEPAPPEPDTPEAKPQQNLWQKVADAQTISVPTHSEVAYFLGLHRNNGLFPINAPAAAEPWLYDIITELEARDMPLELALLPLIESGYHPGIKGLGGAGLWQLSAQTGRNHHLRVNQSYDGRLDPTPATRAALDYLLYLYEMFDNDWLSAVAAYNMGEGKLKTAIERNRRKGKAEDFLALGLSRNQAPTLYKWLAALAVLRDPQTQSASFPPIANTPVMAREAVPNGVALSNIAQAVGMSARELSRLNPAFRDGIVPFSGKYQINLPKPQLAALNAALVNLTPSTPGKGGSYQVKSGDTLSGIAKRHGLSLDKLLSLNGLHMKSIIKPGQQLRLE</sequence>
<dbReference type="PANTHER" id="PTHR33734:SF22">
    <property type="entry name" value="MEMBRANE-BOUND LYTIC MUREIN TRANSGLYCOSYLASE D"/>
    <property type="match status" value="1"/>
</dbReference>
<dbReference type="Pfam" id="PF01464">
    <property type="entry name" value="SLT"/>
    <property type="match status" value="1"/>
</dbReference>